<gene>
    <name evidence="2" type="ORF">Z043_115457</name>
</gene>
<comment type="caution">
    <text evidence="2">The sequence shown here is derived from an EMBL/GenBank/DDBJ whole genome shotgun (WGS) entry which is preliminary data.</text>
</comment>
<dbReference type="AlphaFoldDB" id="A0A0P7YGP1"/>
<name>A0A0P7YGP1_SCLFO</name>
<evidence type="ECO:0000256" key="1">
    <source>
        <dbReference type="SAM" id="MobiDB-lite"/>
    </source>
</evidence>
<protein>
    <submittedName>
        <fullName evidence="2">Uncharacterized protein</fullName>
    </submittedName>
</protein>
<feature type="non-terminal residue" evidence="2">
    <location>
        <position position="344"/>
    </location>
</feature>
<proteinExistence type="predicted"/>
<reference evidence="2 3" key="1">
    <citation type="submission" date="2015-08" db="EMBL/GenBank/DDBJ databases">
        <title>The genome of the Asian arowana (Scleropages formosus).</title>
        <authorList>
            <person name="Tan M.H."/>
            <person name="Gan H.M."/>
            <person name="Croft L.J."/>
            <person name="Austin C.M."/>
        </authorList>
    </citation>
    <scope>NUCLEOTIDE SEQUENCE [LARGE SCALE GENOMIC DNA]</scope>
    <source>
        <strain evidence="2">Aro1</strain>
    </source>
</reference>
<dbReference type="EMBL" id="JARO02005890">
    <property type="protein sequence ID" value="KPP66078.1"/>
    <property type="molecule type" value="Genomic_DNA"/>
</dbReference>
<evidence type="ECO:0000313" key="2">
    <source>
        <dbReference type="EMBL" id="KPP66078.1"/>
    </source>
</evidence>
<dbReference type="Proteomes" id="UP000034805">
    <property type="component" value="Unassembled WGS sequence"/>
</dbReference>
<sequence>MQGCFADQRVVHRYQVHGDLNQHGYHGTLQRQAVPSGIWLVGYILILWQDSNPKNSEKLLKAIWLRRKVKDNTTNSLRYTIVPTDPCKLFVIVALVQATPLATVLCGEVGGPGGSVEREHSYRAAVFKTHPFPEETAVTKLTVYENTAAHGARGLGGRTAPPEELEDTRQPVGSPSPASRSCSWPISDLIPSRHSGGGANRFPGRHACGQAPAGEALGLIEVEVLVRDDAFEAQEVLHAAQLAGRVADQPLPAHEQDLAHGEELQPVVQVLGVDADLHGAPGGVDQARAPVFEGQALEGGDVGLLGQRLRVVGDGSRHGVPDHHDQLGVSGHGIDTSRSLPGHK</sequence>
<organism evidence="2 3">
    <name type="scientific">Scleropages formosus</name>
    <name type="common">Asian bonytongue</name>
    <name type="synonym">Osteoglossum formosum</name>
    <dbReference type="NCBI Taxonomy" id="113540"/>
    <lineage>
        <taxon>Eukaryota</taxon>
        <taxon>Metazoa</taxon>
        <taxon>Chordata</taxon>
        <taxon>Craniata</taxon>
        <taxon>Vertebrata</taxon>
        <taxon>Euteleostomi</taxon>
        <taxon>Actinopterygii</taxon>
        <taxon>Neopterygii</taxon>
        <taxon>Teleostei</taxon>
        <taxon>Osteoglossocephala</taxon>
        <taxon>Osteoglossomorpha</taxon>
        <taxon>Osteoglossiformes</taxon>
        <taxon>Osteoglossidae</taxon>
        <taxon>Scleropages</taxon>
    </lineage>
</organism>
<feature type="compositionally biased region" description="Basic and acidic residues" evidence="1">
    <location>
        <begin position="315"/>
        <end position="326"/>
    </location>
</feature>
<feature type="region of interest" description="Disordered" evidence="1">
    <location>
        <begin position="150"/>
        <end position="202"/>
    </location>
</feature>
<feature type="compositionally biased region" description="Polar residues" evidence="1">
    <location>
        <begin position="171"/>
        <end position="184"/>
    </location>
</feature>
<feature type="region of interest" description="Disordered" evidence="1">
    <location>
        <begin position="315"/>
        <end position="344"/>
    </location>
</feature>
<accession>A0A0P7YGP1</accession>
<evidence type="ECO:0000313" key="3">
    <source>
        <dbReference type="Proteomes" id="UP000034805"/>
    </source>
</evidence>